<accession>A0A8H3ENW9</accession>
<dbReference type="InterPro" id="IPR008220">
    <property type="entry name" value="HAT_MetX-like"/>
</dbReference>
<dbReference type="PANTHER" id="PTHR32268:SF15">
    <property type="entry name" value="HOMOSERINE ACETYLTRANSFERASE FAMILY PROTEIN (AFU_ORTHOLOGUE AFUA_1G15350)"/>
    <property type="match status" value="1"/>
</dbReference>
<dbReference type="InterPro" id="IPR029058">
    <property type="entry name" value="AB_hydrolase_fold"/>
</dbReference>
<evidence type="ECO:0000259" key="2">
    <source>
        <dbReference type="Pfam" id="PF00561"/>
    </source>
</evidence>
<reference evidence="3" key="1">
    <citation type="submission" date="2021-03" db="EMBL/GenBank/DDBJ databases">
        <authorList>
            <person name="Tagirdzhanova G."/>
        </authorList>
    </citation>
    <scope>NUCLEOTIDE SEQUENCE</scope>
</reference>
<organism evidence="3 4">
    <name type="scientific">Heterodermia speciosa</name>
    <dbReference type="NCBI Taxonomy" id="116794"/>
    <lineage>
        <taxon>Eukaryota</taxon>
        <taxon>Fungi</taxon>
        <taxon>Dikarya</taxon>
        <taxon>Ascomycota</taxon>
        <taxon>Pezizomycotina</taxon>
        <taxon>Lecanoromycetes</taxon>
        <taxon>OSLEUM clade</taxon>
        <taxon>Lecanoromycetidae</taxon>
        <taxon>Caliciales</taxon>
        <taxon>Physciaceae</taxon>
        <taxon>Heterodermia</taxon>
    </lineage>
</organism>
<dbReference type="Pfam" id="PF00561">
    <property type="entry name" value="Abhydrolase_1"/>
    <property type="match status" value="1"/>
</dbReference>
<dbReference type="OrthoDB" id="9972683at2759"/>
<comment type="caution">
    <text evidence="3">The sequence shown here is derived from an EMBL/GenBank/DDBJ whole genome shotgun (WGS) entry which is preliminary data.</text>
</comment>
<dbReference type="EMBL" id="CAJPDS010000008">
    <property type="protein sequence ID" value="CAF9910096.1"/>
    <property type="molecule type" value="Genomic_DNA"/>
</dbReference>
<name>A0A8H3ENW9_9LECA</name>
<proteinExistence type="inferred from homology"/>
<dbReference type="AlphaFoldDB" id="A0A8H3ENW9"/>
<feature type="domain" description="AB hydrolase-1" evidence="2">
    <location>
        <begin position="69"/>
        <end position="161"/>
    </location>
</feature>
<sequence length="335" mass="36671">MAYSAKYDSTGVERYTIPSFTFQSGESIPIRIAYRSYNPSASKKFCIPTCYGGLINATLAFNSSEGALASYHVIVVAMLGNGESSSPSNTPDFPKKIDYRDQVHAQHEILSAHFRIEQLDGVLGFSMGGQQAYYWACMYTDFVKNAIVIASSAQTSGHNYAFLTGPVAALENSTDYADGQYRSKGMVPSRGLKAFGHAYCAWLTSTAWFREQQYQKLGFDNVAEYVDNQSKTMLEGWDAEDALILAKMWQAGDIGVFADGDLGKALAGIKCNVLVMPARTDQYFPPEDSEIEVKHLQLGELAVIETVWGHIAGGGANAEDTAWMDGRIAKFLNKG</sequence>
<gene>
    <name evidence="3" type="ORF">HETSPECPRED_009607</name>
</gene>
<evidence type="ECO:0000256" key="1">
    <source>
        <dbReference type="ARBA" id="ARBA00006886"/>
    </source>
</evidence>
<dbReference type="SUPFAM" id="SSF53474">
    <property type="entry name" value="alpha/beta-Hydrolases"/>
    <property type="match status" value="1"/>
</dbReference>
<protein>
    <recommendedName>
        <fullName evidence="2">AB hydrolase-1 domain-containing protein</fullName>
    </recommendedName>
</protein>
<dbReference type="Gene3D" id="3.40.50.1820">
    <property type="entry name" value="alpha/beta hydrolase"/>
    <property type="match status" value="1"/>
</dbReference>
<dbReference type="Proteomes" id="UP000664521">
    <property type="component" value="Unassembled WGS sequence"/>
</dbReference>
<evidence type="ECO:0000313" key="4">
    <source>
        <dbReference type="Proteomes" id="UP000664521"/>
    </source>
</evidence>
<evidence type="ECO:0000313" key="3">
    <source>
        <dbReference type="EMBL" id="CAF9910096.1"/>
    </source>
</evidence>
<comment type="similarity">
    <text evidence="1">Belongs to the AB hydrolase superfamily. MetX family.</text>
</comment>
<dbReference type="InterPro" id="IPR000073">
    <property type="entry name" value="AB_hydrolase_1"/>
</dbReference>
<keyword evidence="4" id="KW-1185">Reference proteome</keyword>
<dbReference type="GO" id="GO:0016747">
    <property type="term" value="F:acyltransferase activity, transferring groups other than amino-acyl groups"/>
    <property type="evidence" value="ECO:0007669"/>
    <property type="project" value="InterPro"/>
</dbReference>
<dbReference type="PANTHER" id="PTHR32268">
    <property type="entry name" value="HOMOSERINE O-ACETYLTRANSFERASE"/>
    <property type="match status" value="1"/>
</dbReference>